<dbReference type="Pfam" id="PF25592">
    <property type="entry name" value="DUF7937"/>
    <property type="match status" value="1"/>
</dbReference>
<feature type="transmembrane region" description="Helical" evidence="2">
    <location>
        <begin position="161"/>
        <end position="184"/>
    </location>
</feature>
<feature type="transmembrane region" description="Helical" evidence="2">
    <location>
        <begin position="366"/>
        <end position="382"/>
    </location>
</feature>
<proteinExistence type="predicted"/>
<accession>A0ABX5EFY4</accession>
<dbReference type="InterPro" id="IPR057697">
    <property type="entry name" value="DUF7937"/>
</dbReference>
<feature type="region of interest" description="Disordered" evidence="1">
    <location>
        <begin position="392"/>
        <end position="463"/>
    </location>
</feature>
<evidence type="ECO:0000313" key="5">
    <source>
        <dbReference type="EMBL" id="PRZ05061.1"/>
    </source>
</evidence>
<feature type="region of interest" description="Disordered" evidence="1">
    <location>
        <begin position="493"/>
        <end position="540"/>
    </location>
</feature>
<feature type="transmembrane region" description="Helical" evidence="2">
    <location>
        <begin position="191"/>
        <end position="213"/>
    </location>
</feature>
<feature type="transmembrane region" description="Helical" evidence="2">
    <location>
        <begin position="225"/>
        <end position="243"/>
    </location>
</feature>
<feature type="compositionally biased region" description="Low complexity" evidence="1">
    <location>
        <begin position="439"/>
        <end position="450"/>
    </location>
</feature>
<dbReference type="Proteomes" id="UP000239895">
    <property type="component" value="Unassembled WGS sequence"/>
</dbReference>
<keyword evidence="2" id="KW-1133">Transmembrane helix</keyword>
<keyword evidence="6" id="KW-1185">Reference proteome</keyword>
<protein>
    <submittedName>
        <fullName evidence="5">Uncharacterized protein</fullName>
    </submittedName>
</protein>
<dbReference type="InterPro" id="IPR057893">
    <property type="entry name" value="LRV_2"/>
</dbReference>
<dbReference type="EMBL" id="PVTX01000008">
    <property type="protein sequence ID" value="PRZ05061.1"/>
    <property type="molecule type" value="Genomic_DNA"/>
</dbReference>
<feature type="transmembrane region" description="Helical" evidence="2">
    <location>
        <begin position="85"/>
        <end position="105"/>
    </location>
</feature>
<reference evidence="5 6" key="1">
    <citation type="submission" date="2018-03" db="EMBL/GenBank/DDBJ databases">
        <title>Comparative analysis of microorganisms from saline springs in Andes Mountain Range, Colombia.</title>
        <authorList>
            <person name="Rubin E."/>
        </authorList>
    </citation>
    <scope>NUCLEOTIDE SEQUENCE [LARGE SCALE GENOMIC DNA]</scope>
    <source>
        <strain evidence="5 6">CG 23</strain>
    </source>
</reference>
<feature type="transmembrane region" description="Helical" evidence="2">
    <location>
        <begin position="135"/>
        <end position="155"/>
    </location>
</feature>
<evidence type="ECO:0000256" key="1">
    <source>
        <dbReference type="SAM" id="MobiDB-lite"/>
    </source>
</evidence>
<evidence type="ECO:0000313" key="6">
    <source>
        <dbReference type="Proteomes" id="UP000239895"/>
    </source>
</evidence>
<evidence type="ECO:0000259" key="3">
    <source>
        <dbReference type="Pfam" id="PF25591"/>
    </source>
</evidence>
<sequence length="592" mass="60530">MSDVAHHRSPFAGVPTRDIVRDVVGAVALLVALPLPWDATLRGSDLLWVVLTTVVALLTVAAPYAQRAGLVPEGWARVATPRARLVGLAPYALVALLYVVLDLLAVGDGGIGAGLALGMSGAVLAAALPTTRGMVASSVLVAVVAVATPLTTAVAGLPWPVVVGAILAALLVIGILWLTAGAFLRRHDDAAGMVLLAVGGAVALELALLGGGAQHGWVESLHADRYGLLLLPVVAAFAVPAVLERASTWVGEPAEVGAARWVRVAVRALDLVIVVAAFVALVAVVRLVAAATADLPGFGFGVEPVLRLIVGVLVIVMAFLARRALVRDARTAHATAVGAACVIVVLGLVILVARAGVGTRSHVEELLLALALPGVVLVALLVPPSVRALVGSGSTTATTPAGGTPTGGWPAADPSTSPVSVGQVAAPTQRPAGAQEPAYQQETYEQETYQRPSSAQPVDDRAAVEETAVQQPVVAPAAEAGSRWRGTWAAGTDATQQMAPVEAAPAAADDRPAQRPDQTQVLQPVADVPGSRWTPEQALDPTTPLADLAQIVQEAPHLRPHVAANPSTYPALLDWLGALGDPAVDAALRTRR</sequence>
<feature type="transmembrane region" description="Helical" evidence="2">
    <location>
        <begin position="264"/>
        <end position="285"/>
    </location>
</feature>
<feature type="transmembrane region" description="Helical" evidence="2">
    <location>
        <begin position="334"/>
        <end position="354"/>
    </location>
</feature>
<comment type="caution">
    <text evidence="5">The sequence shown here is derived from an EMBL/GenBank/DDBJ whole genome shotgun (WGS) entry which is preliminary data.</text>
</comment>
<feature type="transmembrane region" description="Helical" evidence="2">
    <location>
        <begin position="305"/>
        <end position="322"/>
    </location>
</feature>
<dbReference type="RefSeq" id="WP_106268397.1">
    <property type="nucleotide sequence ID" value="NZ_PVTX01000008.1"/>
</dbReference>
<feature type="compositionally biased region" description="Low complexity" evidence="1">
    <location>
        <begin position="392"/>
        <end position="403"/>
    </location>
</feature>
<keyword evidence="2" id="KW-0812">Transmembrane</keyword>
<name>A0ABX5EFY4_9MICO</name>
<organism evidence="5 6">
    <name type="scientific">Isoptericola halotolerans</name>
    <dbReference type="NCBI Taxonomy" id="300560"/>
    <lineage>
        <taxon>Bacteria</taxon>
        <taxon>Bacillati</taxon>
        <taxon>Actinomycetota</taxon>
        <taxon>Actinomycetes</taxon>
        <taxon>Micrococcales</taxon>
        <taxon>Promicromonosporaceae</taxon>
        <taxon>Isoptericola</taxon>
    </lineage>
</organism>
<feature type="domain" description="DUF7937" evidence="4">
    <location>
        <begin position="18"/>
        <end position="388"/>
    </location>
</feature>
<dbReference type="Pfam" id="PF25591">
    <property type="entry name" value="LRV_2"/>
    <property type="match status" value="1"/>
</dbReference>
<evidence type="ECO:0000259" key="4">
    <source>
        <dbReference type="Pfam" id="PF25592"/>
    </source>
</evidence>
<feature type="transmembrane region" description="Helical" evidence="2">
    <location>
        <begin position="46"/>
        <end position="65"/>
    </location>
</feature>
<feature type="domain" description="Leucine rich repeat variant" evidence="3">
    <location>
        <begin position="533"/>
        <end position="591"/>
    </location>
</feature>
<keyword evidence="2" id="KW-0472">Membrane</keyword>
<evidence type="ECO:0000256" key="2">
    <source>
        <dbReference type="SAM" id="Phobius"/>
    </source>
</evidence>
<gene>
    <name evidence="5" type="ORF">BCL65_10840</name>
</gene>
<feature type="transmembrane region" description="Helical" evidence="2">
    <location>
        <begin position="111"/>
        <end position="128"/>
    </location>
</feature>